<dbReference type="PANTHER" id="PTHR13887">
    <property type="entry name" value="GLUTATHIONE S-TRANSFERASE KAPPA"/>
    <property type="match status" value="1"/>
</dbReference>
<keyword evidence="5" id="KW-0676">Redox-active center</keyword>
<keyword evidence="6" id="KW-0472">Membrane</keyword>
<keyword evidence="3" id="KW-0560">Oxidoreductase</keyword>
<dbReference type="SUPFAM" id="SSF52833">
    <property type="entry name" value="Thioredoxin-like"/>
    <property type="match status" value="1"/>
</dbReference>
<comment type="similarity">
    <text evidence="1">Belongs to the thioredoxin family. DsbA subfamily.</text>
</comment>
<dbReference type="InterPro" id="IPR013766">
    <property type="entry name" value="Thioredoxin_domain"/>
</dbReference>
<reference evidence="9" key="1">
    <citation type="submission" date="2017-09" db="EMBL/GenBank/DDBJ databases">
        <title>Depth-based differentiation of microbial function through sediment-hosted aquifers and enrichment of novel symbionts in the deep terrestrial subsurface.</title>
        <authorList>
            <person name="Probst A.J."/>
            <person name="Ladd B."/>
            <person name="Jarett J.K."/>
            <person name="Geller-Mcgrath D.E."/>
            <person name="Sieber C.M.K."/>
            <person name="Emerson J.B."/>
            <person name="Anantharaman K."/>
            <person name="Thomas B.C."/>
            <person name="Malmstrom R."/>
            <person name="Stieglmeier M."/>
            <person name="Klingl A."/>
            <person name="Woyke T."/>
            <person name="Ryan C.M."/>
            <person name="Banfield J.F."/>
        </authorList>
    </citation>
    <scope>NUCLEOTIDE SEQUENCE [LARGE SCALE GENOMIC DNA]</scope>
</reference>
<evidence type="ECO:0000256" key="4">
    <source>
        <dbReference type="ARBA" id="ARBA00023157"/>
    </source>
</evidence>
<proteinExistence type="inferred from homology"/>
<evidence type="ECO:0000259" key="7">
    <source>
        <dbReference type="PROSITE" id="PS51352"/>
    </source>
</evidence>
<dbReference type="Pfam" id="PF13462">
    <property type="entry name" value="Thioredoxin_4"/>
    <property type="match status" value="1"/>
</dbReference>
<evidence type="ECO:0000256" key="1">
    <source>
        <dbReference type="ARBA" id="ARBA00005791"/>
    </source>
</evidence>
<keyword evidence="4" id="KW-1015">Disulfide bond</keyword>
<dbReference type="PROSITE" id="PS51352">
    <property type="entry name" value="THIOREDOXIN_2"/>
    <property type="match status" value="1"/>
</dbReference>
<evidence type="ECO:0000256" key="2">
    <source>
        <dbReference type="ARBA" id="ARBA00022729"/>
    </source>
</evidence>
<evidence type="ECO:0000313" key="9">
    <source>
        <dbReference type="Proteomes" id="UP000229385"/>
    </source>
</evidence>
<feature type="transmembrane region" description="Helical" evidence="6">
    <location>
        <begin position="23"/>
        <end position="42"/>
    </location>
</feature>
<organism evidence="8 9">
    <name type="scientific">Candidatus Uhrbacteria bacterium CG_4_9_14_3_um_filter_50_9</name>
    <dbReference type="NCBI Taxonomy" id="1975035"/>
    <lineage>
        <taxon>Bacteria</taxon>
        <taxon>Candidatus Uhriibacteriota</taxon>
    </lineage>
</organism>
<accession>A0A2M7XAZ2</accession>
<gene>
    <name evidence="8" type="ORF">CO174_05255</name>
</gene>
<dbReference type="Gene3D" id="3.40.30.10">
    <property type="entry name" value="Glutaredoxin"/>
    <property type="match status" value="1"/>
</dbReference>
<comment type="caution">
    <text evidence="8">The sequence shown here is derived from an EMBL/GenBank/DDBJ whole genome shotgun (WGS) entry which is preliminary data.</text>
</comment>
<evidence type="ECO:0000256" key="5">
    <source>
        <dbReference type="ARBA" id="ARBA00023284"/>
    </source>
</evidence>
<dbReference type="PANTHER" id="PTHR13887:SF14">
    <property type="entry name" value="DISULFIDE BOND FORMATION PROTEIN D"/>
    <property type="match status" value="1"/>
</dbReference>
<keyword evidence="6" id="KW-1133">Transmembrane helix</keyword>
<dbReference type="EMBL" id="PFWU01000052">
    <property type="protein sequence ID" value="PJA45061.1"/>
    <property type="molecule type" value="Genomic_DNA"/>
</dbReference>
<feature type="domain" description="Thioredoxin" evidence="7">
    <location>
        <begin position="68"/>
        <end position="219"/>
    </location>
</feature>
<keyword evidence="2" id="KW-0732">Signal</keyword>
<sequence length="247" mass="26107">MDQQHQPHQTKSLFDVLPSKQSFWLGFGTAILSIGTLGFVVLGSCMLGGDCSVGTLAVADRAEVEEGSDDGAAAAAAAAAVAAVPSGTIPVVTEADHIRGDVNAPITIIEYSDYECPYCERFHPTMLQVMEEYDGQVRWVMRDFPLSFHPNAEDASAAAECAGDQGKYWEMGDALFENRATLGEDLYLELATELGLNITTFTECYEGDEVRAEIQAEAAAGAKAGVTGTPGSFIIDADGNATPIKGA</sequence>
<protein>
    <recommendedName>
        <fullName evidence="7">Thioredoxin domain-containing protein</fullName>
    </recommendedName>
</protein>
<keyword evidence="6" id="KW-0812">Transmembrane</keyword>
<dbReference type="InterPro" id="IPR036249">
    <property type="entry name" value="Thioredoxin-like_sf"/>
</dbReference>
<evidence type="ECO:0000256" key="3">
    <source>
        <dbReference type="ARBA" id="ARBA00023002"/>
    </source>
</evidence>
<dbReference type="Proteomes" id="UP000229385">
    <property type="component" value="Unassembled WGS sequence"/>
</dbReference>
<dbReference type="GO" id="GO:0016491">
    <property type="term" value="F:oxidoreductase activity"/>
    <property type="evidence" value="ECO:0007669"/>
    <property type="project" value="UniProtKB-KW"/>
</dbReference>
<name>A0A2M7XAZ2_9BACT</name>
<feature type="non-terminal residue" evidence="8">
    <location>
        <position position="247"/>
    </location>
</feature>
<evidence type="ECO:0000313" key="8">
    <source>
        <dbReference type="EMBL" id="PJA45061.1"/>
    </source>
</evidence>
<evidence type="ECO:0000256" key="6">
    <source>
        <dbReference type="SAM" id="Phobius"/>
    </source>
</evidence>
<dbReference type="InterPro" id="IPR012336">
    <property type="entry name" value="Thioredoxin-like_fold"/>
</dbReference>
<dbReference type="AlphaFoldDB" id="A0A2M7XAZ2"/>